<feature type="repeat" description="PPR" evidence="3">
    <location>
        <begin position="373"/>
        <end position="408"/>
    </location>
</feature>
<dbReference type="PANTHER" id="PTHR47933:SF11">
    <property type="entry name" value="PENTATRICOPEPTIDE REPEAT-CONTAINING PROTEIN 2"/>
    <property type="match status" value="1"/>
</dbReference>
<sequence length="789" mass="88742">MIRLLRSLTSCQSSSRKYHLLFRHFSADTDHTSLQELHPGDDLAVTRALQLLQSPEDTWNRDELKTLLLPENESSKSSVKRLCFIASNIQSADRTLGFLNFVRTSSSEEHVLSLVRSACERVLTTAASEPHSEEKLYALYNVAREKGIPLTAKATTHLLCRFGQAEMIDELVSVFHEIDPEVKNTKVCNAYLRGLFKSRKAREALKVLDEMLERDSELPPSDITGEIVFSALLRREYTETVTEDEIAELVMKFGRHGIFPDSIKLSKLITRLSKSGKIEKAWDFLQEIFRLGGPVEAGLCNALLSGFGWANDINKMNKLLRKMKEMNVEPNIVTFGILINHLCKFRRLDDALEVFKQMNGEGNDGISICVKPDAVIYNTLINGLCKVGRQQEGLELLEKMKLQSGCSPTTVTYNCLIDNYCKSGEIERARALFDQMSEEGLVPNEITLNILVDGMSKNGRINSAVQLLREMKVIGLTPSAKIYTSLIYAFCAVNNIAKAMELFDEMSNNSGIAPDAITYYTLISGLAQAGRLDDANRVTLKLKEVGFSLDIACYNTLISCFCKKNKTNDAYNLFKEMESAGVKPDTVTYNTLIAHFSKHKDFRKACELMELMQREGHTPTVVTCGALIHAHCLNGEVEEAMKIFEQMRSFSSRIPPNTIIYNILIDSLCKKGEVEQAASLMDDMIGRKVRPNTNTFNALLRGLQGKNLLEKALKLMDLMTEQACKPDYITMEVLTEWLSAVGQLEKLKRFLKGSTLMARLNEDEDTEASLYTIASRQSKHKKYFQDPGH</sequence>
<feature type="repeat" description="PPR" evidence="3">
    <location>
        <begin position="515"/>
        <end position="549"/>
    </location>
</feature>
<evidence type="ECO:0008006" key="6">
    <source>
        <dbReference type="Google" id="ProtNLM"/>
    </source>
</evidence>
<dbReference type="InterPro" id="IPR011990">
    <property type="entry name" value="TPR-like_helical_dom_sf"/>
</dbReference>
<accession>A0AAN7R6W4</accession>
<comment type="caution">
    <text evidence="4">The sequence shown here is derived from an EMBL/GenBank/DDBJ whole genome shotgun (WGS) entry which is preliminary data.</text>
</comment>
<dbReference type="InterPro" id="IPR002885">
    <property type="entry name" value="PPR_rpt"/>
</dbReference>
<feature type="repeat" description="PPR" evidence="3">
    <location>
        <begin position="444"/>
        <end position="478"/>
    </location>
</feature>
<dbReference type="GO" id="GO:0003729">
    <property type="term" value="F:mRNA binding"/>
    <property type="evidence" value="ECO:0007669"/>
    <property type="project" value="TreeGrafter"/>
</dbReference>
<protein>
    <recommendedName>
        <fullName evidence="6">Pentatricopeptide repeat-containing protein</fullName>
    </recommendedName>
</protein>
<comment type="similarity">
    <text evidence="1">Belongs to the PPR family. P subfamily.</text>
</comment>
<feature type="repeat" description="PPR" evidence="3">
    <location>
        <begin position="409"/>
        <end position="443"/>
    </location>
</feature>
<dbReference type="SUPFAM" id="SSF48452">
    <property type="entry name" value="TPR-like"/>
    <property type="match status" value="1"/>
</dbReference>
<dbReference type="Proteomes" id="UP001346149">
    <property type="component" value="Unassembled WGS sequence"/>
</dbReference>
<reference evidence="4 5" key="1">
    <citation type="journal article" date="2023" name="Hortic Res">
        <title>Pangenome of water caltrop reveals structural variations and asymmetric subgenome divergence after allopolyploidization.</title>
        <authorList>
            <person name="Zhang X."/>
            <person name="Chen Y."/>
            <person name="Wang L."/>
            <person name="Yuan Y."/>
            <person name="Fang M."/>
            <person name="Shi L."/>
            <person name="Lu R."/>
            <person name="Comes H.P."/>
            <person name="Ma Y."/>
            <person name="Chen Y."/>
            <person name="Huang G."/>
            <person name="Zhou Y."/>
            <person name="Zheng Z."/>
            <person name="Qiu Y."/>
        </authorList>
    </citation>
    <scope>NUCLEOTIDE SEQUENCE [LARGE SCALE GENOMIC DNA]</scope>
    <source>
        <strain evidence="4">F231</strain>
    </source>
</reference>
<proteinExistence type="inferred from homology"/>
<evidence type="ECO:0000256" key="2">
    <source>
        <dbReference type="ARBA" id="ARBA00022737"/>
    </source>
</evidence>
<dbReference type="EMBL" id="JAXQNO010000010">
    <property type="protein sequence ID" value="KAK4789556.1"/>
    <property type="molecule type" value="Genomic_DNA"/>
</dbReference>
<feature type="repeat" description="PPR" evidence="3">
    <location>
        <begin position="479"/>
        <end position="514"/>
    </location>
</feature>
<evidence type="ECO:0000256" key="3">
    <source>
        <dbReference type="PROSITE-ProRule" id="PRU00708"/>
    </source>
</evidence>
<feature type="repeat" description="PPR" evidence="3">
    <location>
        <begin position="657"/>
        <end position="691"/>
    </location>
</feature>
<feature type="repeat" description="PPR" evidence="3">
    <location>
        <begin position="585"/>
        <end position="619"/>
    </location>
</feature>
<dbReference type="NCBIfam" id="TIGR00756">
    <property type="entry name" value="PPR"/>
    <property type="match status" value="13"/>
</dbReference>
<feature type="repeat" description="PPR" evidence="3">
    <location>
        <begin position="620"/>
        <end position="654"/>
    </location>
</feature>
<keyword evidence="2" id="KW-0677">Repeat</keyword>
<feature type="repeat" description="PPR" evidence="3">
    <location>
        <begin position="184"/>
        <end position="218"/>
    </location>
</feature>
<feature type="repeat" description="PPR" evidence="3">
    <location>
        <begin position="296"/>
        <end position="330"/>
    </location>
</feature>
<feature type="repeat" description="PPR" evidence="3">
    <location>
        <begin position="331"/>
        <end position="365"/>
    </location>
</feature>
<dbReference type="PROSITE" id="PS51375">
    <property type="entry name" value="PPR"/>
    <property type="match status" value="13"/>
</dbReference>
<dbReference type="AlphaFoldDB" id="A0AAN7R6W4"/>
<dbReference type="InterPro" id="IPR051240">
    <property type="entry name" value="Mito_RNA-Proc/Resp"/>
</dbReference>
<feature type="repeat" description="PPR" evidence="3">
    <location>
        <begin position="692"/>
        <end position="726"/>
    </location>
</feature>
<evidence type="ECO:0000313" key="4">
    <source>
        <dbReference type="EMBL" id="KAK4789556.1"/>
    </source>
</evidence>
<feature type="repeat" description="PPR" evidence="3">
    <location>
        <begin position="550"/>
        <end position="584"/>
    </location>
</feature>
<organism evidence="4 5">
    <name type="scientific">Trapa natans</name>
    <name type="common">Water chestnut</name>
    <dbReference type="NCBI Taxonomy" id="22666"/>
    <lineage>
        <taxon>Eukaryota</taxon>
        <taxon>Viridiplantae</taxon>
        <taxon>Streptophyta</taxon>
        <taxon>Embryophyta</taxon>
        <taxon>Tracheophyta</taxon>
        <taxon>Spermatophyta</taxon>
        <taxon>Magnoliopsida</taxon>
        <taxon>eudicotyledons</taxon>
        <taxon>Gunneridae</taxon>
        <taxon>Pentapetalae</taxon>
        <taxon>rosids</taxon>
        <taxon>malvids</taxon>
        <taxon>Myrtales</taxon>
        <taxon>Lythraceae</taxon>
        <taxon>Trapa</taxon>
    </lineage>
</organism>
<dbReference type="PANTHER" id="PTHR47933">
    <property type="entry name" value="PENTATRICOPEPTIDE REPEAT-CONTAINING PROTEIN 1, MITOCHONDRIAL"/>
    <property type="match status" value="1"/>
</dbReference>
<name>A0AAN7R6W4_TRANT</name>
<dbReference type="Gene3D" id="1.25.40.10">
    <property type="entry name" value="Tetratricopeptide repeat domain"/>
    <property type="match status" value="6"/>
</dbReference>
<dbReference type="Pfam" id="PF12854">
    <property type="entry name" value="PPR_1"/>
    <property type="match status" value="2"/>
</dbReference>
<evidence type="ECO:0000256" key="1">
    <source>
        <dbReference type="ARBA" id="ARBA00007626"/>
    </source>
</evidence>
<dbReference type="Pfam" id="PF01535">
    <property type="entry name" value="PPR"/>
    <property type="match status" value="2"/>
</dbReference>
<dbReference type="Pfam" id="PF13041">
    <property type="entry name" value="PPR_2"/>
    <property type="match status" value="5"/>
</dbReference>
<keyword evidence="5" id="KW-1185">Reference proteome</keyword>
<gene>
    <name evidence="4" type="ORF">SAY86_016860</name>
</gene>
<evidence type="ECO:0000313" key="5">
    <source>
        <dbReference type="Proteomes" id="UP001346149"/>
    </source>
</evidence>